<feature type="domain" description="NADP-dependent oxidoreductase" evidence="2">
    <location>
        <begin position="1"/>
        <end position="118"/>
    </location>
</feature>
<dbReference type="OrthoDB" id="48988at2759"/>
<dbReference type="AlphaFoldDB" id="A0A5C2RVT9"/>
<dbReference type="Proteomes" id="UP000313359">
    <property type="component" value="Unassembled WGS sequence"/>
</dbReference>
<evidence type="ECO:0000313" key="4">
    <source>
        <dbReference type="Proteomes" id="UP000313359"/>
    </source>
</evidence>
<dbReference type="Pfam" id="PF00248">
    <property type="entry name" value="Aldo_ket_red"/>
    <property type="match status" value="2"/>
</dbReference>
<keyword evidence="4" id="KW-1185">Reference proteome</keyword>
<evidence type="ECO:0000256" key="1">
    <source>
        <dbReference type="ARBA" id="ARBA00023002"/>
    </source>
</evidence>
<evidence type="ECO:0000259" key="2">
    <source>
        <dbReference type="Pfam" id="PF00248"/>
    </source>
</evidence>
<dbReference type="InterPro" id="IPR036812">
    <property type="entry name" value="NAD(P)_OxRdtase_dom_sf"/>
</dbReference>
<gene>
    <name evidence="3" type="ORF">L227DRAFT_615430</name>
</gene>
<proteinExistence type="predicted"/>
<accession>A0A5C2RVT9</accession>
<name>A0A5C2RVT9_9APHY</name>
<dbReference type="SUPFAM" id="SSF51430">
    <property type="entry name" value="NAD(P)-linked oxidoreductase"/>
    <property type="match status" value="2"/>
</dbReference>
<keyword evidence="1" id="KW-0560">Oxidoreductase</keyword>
<evidence type="ECO:0000313" key="3">
    <source>
        <dbReference type="EMBL" id="RPD55351.1"/>
    </source>
</evidence>
<dbReference type="Gene3D" id="3.20.20.100">
    <property type="entry name" value="NADP-dependent oxidoreductase domain"/>
    <property type="match status" value="2"/>
</dbReference>
<dbReference type="PANTHER" id="PTHR43364">
    <property type="entry name" value="NADH-SPECIFIC METHYLGLYOXAL REDUCTASE-RELATED"/>
    <property type="match status" value="1"/>
</dbReference>
<feature type="domain" description="NADP-dependent oxidoreductase" evidence="2">
    <location>
        <begin position="146"/>
        <end position="190"/>
    </location>
</feature>
<feature type="non-terminal residue" evidence="3">
    <location>
        <position position="1"/>
    </location>
</feature>
<reference evidence="3" key="1">
    <citation type="journal article" date="2018" name="Genome Biol. Evol.">
        <title>Genomics and development of Lentinus tigrinus, a white-rot wood-decaying mushroom with dimorphic fruiting bodies.</title>
        <authorList>
            <person name="Wu B."/>
            <person name="Xu Z."/>
            <person name="Knudson A."/>
            <person name="Carlson A."/>
            <person name="Chen N."/>
            <person name="Kovaka S."/>
            <person name="LaButti K."/>
            <person name="Lipzen A."/>
            <person name="Pennachio C."/>
            <person name="Riley R."/>
            <person name="Schakwitz W."/>
            <person name="Umezawa K."/>
            <person name="Ohm R.A."/>
            <person name="Grigoriev I.V."/>
            <person name="Nagy L.G."/>
            <person name="Gibbons J."/>
            <person name="Hibbett D."/>
        </authorList>
    </citation>
    <scope>NUCLEOTIDE SEQUENCE [LARGE SCALE GENOMIC DNA]</scope>
    <source>
        <strain evidence="3">ALCF2SS1-6</strain>
    </source>
</reference>
<dbReference type="PANTHER" id="PTHR43364:SF4">
    <property type="entry name" value="NAD(P)-LINKED OXIDOREDUCTASE SUPERFAMILY PROTEIN"/>
    <property type="match status" value="1"/>
</dbReference>
<organism evidence="3 4">
    <name type="scientific">Lentinus tigrinus ALCF2SS1-6</name>
    <dbReference type="NCBI Taxonomy" id="1328759"/>
    <lineage>
        <taxon>Eukaryota</taxon>
        <taxon>Fungi</taxon>
        <taxon>Dikarya</taxon>
        <taxon>Basidiomycota</taxon>
        <taxon>Agaricomycotina</taxon>
        <taxon>Agaricomycetes</taxon>
        <taxon>Polyporales</taxon>
        <taxon>Polyporaceae</taxon>
        <taxon>Lentinus</taxon>
    </lineage>
</organism>
<dbReference type="STRING" id="1328759.A0A5C2RVT9"/>
<protein>
    <submittedName>
        <fullName evidence="3">Aldo/keto reductase</fullName>
    </submittedName>
</protein>
<dbReference type="InterPro" id="IPR050523">
    <property type="entry name" value="AKR_Detox_Biosynth"/>
</dbReference>
<dbReference type="GO" id="GO:0016491">
    <property type="term" value="F:oxidoreductase activity"/>
    <property type="evidence" value="ECO:0007669"/>
    <property type="project" value="UniProtKB-KW"/>
</dbReference>
<sequence>YIDVLQCHGFDYDTPVEETMRALDEIVKAGWVRYIGMSSCWAYHPSRAEYVARRARFVDKYDAITQNLTPFISKQNQYSLSLLYREEEREMFPTLKMFGVGSIPWSPRLGPGLLTRTTAARNHTCLYPSSGTFEDYMKPEELGVINQKGLSRKHIFDSVKASLECLQVDYIDLLRCHRFDYDTPIEETVRQGRPCALHRHELVLGVSMYVFPALGALFSTSDLDDVIEIAVYTK</sequence>
<dbReference type="InterPro" id="IPR023210">
    <property type="entry name" value="NADP_OxRdtase_dom"/>
</dbReference>
<dbReference type="EMBL" id="ML122296">
    <property type="protein sequence ID" value="RPD55351.1"/>
    <property type="molecule type" value="Genomic_DNA"/>
</dbReference>